<feature type="compositionally biased region" description="Polar residues" evidence="1">
    <location>
        <begin position="129"/>
        <end position="142"/>
    </location>
</feature>
<feature type="compositionally biased region" description="Polar residues" evidence="1">
    <location>
        <begin position="151"/>
        <end position="164"/>
    </location>
</feature>
<sequence length="309" mass="34308">MALCRKCPNPEHHALHHQKTTTLKYNDLGGWFKTVSRHGDDQFHCLCGQYQSQRPDEIRNHARTCQNVPEPQRPSSRRSQRLAHRSAVAPYPPHSPLLPTQSSTQADIPSAQASGSSSQLQQQQQQQQEAETPSTEDSGSGSQQQQQQQQAETPSAEDSGSSTTLHEHPIQPAAEEEAASYDGDGELSSQTSFYSANEEQIVPIPPPQAPTLTEEAQAEIARIRELLVQVIISNYGTVQNLPEQGVYLRFNVRVPGVNIPALRAMLEVNQHGNDVDRLARMIYYIMDDVPGGVIHNLRIHRHLSPCIIS</sequence>
<proteinExistence type="predicted"/>
<feature type="region of interest" description="Disordered" evidence="1">
    <location>
        <begin position="64"/>
        <end position="169"/>
    </location>
</feature>
<feature type="compositionally biased region" description="Basic residues" evidence="1">
    <location>
        <begin position="75"/>
        <end position="84"/>
    </location>
</feature>
<protein>
    <submittedName>
        <fullName evidence="2">Uncharacterized protein</fullName>
    </submittedName>
</protein>
<dbReference type="OrthoDB" id="2287990at2759"/>
<feature type="compositionally biased region" description="Polar residues" evidence="1">
    <location>
        <begin position="98"/>
        <end position="107"/>
    </location>
</feature>
<dbReference type="AlphaFoldDB" id="A0A077X2M1"/>
<accession>A0A077X2M1</accession>
<gene>
    <name evidence="2" type="ORF">LRAMOSA05913</name>
</gene>
<name>A0A077X2M1_9FUNG</name>
<feature type="compositionally biased region" description="Low complexity" evidence="1">
    <location>
        <begin position="110"/>
        <end position="128"/>
    </location>
</feature>
<dbReference type="EMBL" id="LK023385">
    <property type="protein sequence ID" value="CDS13739.1"/>
    <property type="molecule type" value="Genomic_DNA"/>
</dbReference>
<evidence type="ECO:0000313" key="2">
    <source>
        <dbReference type="EMBL" id="CDS13739.1"/>
    </source>
</evidence>
<organism evidence="2">
    <name type="scientific">Lichtheimia ramosa</name>
    <dbReference type="NCBI Taxonomy" id="688394"/>
    <lineage>
        <taxon>Eukaryota</taxon>
        <taxon>Fungi</taxon>
        <taxon>Fungi incertae sedis</taxon>
        <taxon>Mucoromycota</taxon>
        <taxon>Mucoromycotina</taxon>
        <taxon>Mucoromycetes</taxon>
        <taxon>Mucorales</taxon>
        <taxon>Lichtheimiaceae</taxon>
        <taxon>Lichtheimia</taxon>
    </lineage>
</organism>
<reference evidence="2" key="1">
    <citation type="journal article" date="2014" name="Genome Announc.">
        <title>De novo whole-genome sequence and genome annotation of Lichtheimia ramosa.</title>
        <authorList>
            <person name="Linde J."/>
            <person name="Schwartze V."/>
            <person name="Binder U."/>
            <person name="Lass-Florl C."/>
            <person name="Voigt K."/>
            <person name="Horn F."/>
        </authorList>
    </citation>
    <scope>NUCLEOTIDE SEQUENCE</scope>
    <source>
        <strain evidence="2">JMRC FSU:6197</strain>
    </source>
</reference>
<evidence type="ECO:0000256" key="1">
    <source>
        <dbReference type="SAM" id="MobiDB-lite"/>
    </source>
</evidence>